<reference evidence="4" key="2">
    <citation type="journal article" date="2024" name="Antonie Van Leeuwenhoek">
        <title>Roseihalotalea indica gen. nov., sp. nov., a halophilic Bacteroidetes from mesopelagic Southwest Indian Ocean with higher carbohydrate metabolic potential.</title>
        <authorList>
            <person name="Chen B."/>
            <person name="Zhang M."/>
            <person name="Lin D."/>
            <person name="Ye J."/>
            <person name="Tang K."/>
        </authorList>
    </citation>
    <scope>NUCLEOTIDE SEQUENCE</scope>
    <source>
        <strain evidence="4">TK19036</strain>
    </source>
</reference>
<dbReference type="EMBL" id="CP120682">
    <property type="protein sequence ID" value="WKN37375.1"/>
    <property type="molecule type" value="Genomic_DNA"/>
</dbReference>
<dbReference type="Pfam" id="PF00011">
    <property type="entry name" value="HSP20"/>
    <property type="match status" value="1"/>
</dbReference>
<name>A0AA49JGZ6_9BACT</name>
<sequence length="149" mass="17184">MYRHHYGNGGRAWGGASHKKNPPFIDAEFWEGLRGGFFRRPKYNVPLNISENETGYEVHVYAAGFAKENITITVEDDVLWIRGKRDIDQNNPPKFRRQEFPVKHFERVVSLHGQIDTSQITARQEDSILIITLPKLPEAQQSSHKVDID</sequence>
<dbReference type="InterPro" id="IPR008978">
    <property type="entry name" value="HSP20-like_chaperone"/>
</dbReference>
<organism evidence="4">
    <name type="scientific">Roseihalotalea indica</name>
    <dbReference type="NCBI Taxonomy" id="2867963"/>
    <lineage>
        <taxon>Bacteria</taxon>
        <taxon>Pseudomonadati</taxon>
        <taxon>Bacteroidota</taxon>
        <taxon>Cytophagia</taxon>
        <taxon>Cytophagales</taxon>
        <taxon>Catalimonadaceae</taxon>
        <taxon>Roseihalotalea</taxon>
    </lineage>
</organism>
<evidence type="ECO:0000259" key="3">
    <source>
        <dbReference type="PROSITE" id="PS01031"/>
    </source>
</evidence>
<evidence type="ECO:0000313" key="4">
    <source>
        <dbReference type="EMBL" id="WKN37375.1"/>
    </source>
</evidence>
<evidence type="ECO:0000256" key="1">
    <source>
        <dbReference type="PROSITE-ProRule" id="PRU00285"/>
    </source>
</evidence>
<gene>
    <name evidence="4" type="ORF">K4G66_01465</name>
</gene>
<dbReference type="SUPFAM" id="SSF49764">
    <property type="entry name" value="HSP20-like chaperones"/>
    <property type="match status" value="1"/>
</dbReference>
<accession>A0AA49JGZ6</accession>
<dbReference type="AlphaFoldDB" id="A0AA49JGZ6"/>
<evidence type="ECO:0000256" key="2">
    <source>
        <dbReference type="RuleBase" id="RU003616"/>
    </source>
</evidence>
<dbReference type="PROSITE" id="PS01031">
    <property type="entry name" value="SHSP"/>
    <property type="match status" value="1"/>
</dbReference>
<comment type="similarity">
    <text evidence="1 2">Belongs to the small heat shock protein (HSP20) family.</text>
</comment>
<dbReference type="InterPro" id="IPR002068">
    <property type="entry name" value="A-crystallin/Hsp20_dom"/>
</dbReference>
<feature type="domain" description="SHSP" evidence="3">
    <location>
        <begin position="38"/>
        <end position="149"/>
    </location>
</feature>
<dbReference type="Gene3D" id="2.60.40.790">
    <property type="match status" value="1"/>
</dbReference>
<proteinExistence type="inferred from homology"/>
<dbReference type="PANTHER" id="PTHR11527">
    <property type="entry name" value="HEAT-SHOCK PROTEIN 20 FAMILY MEMBER"/>
    <property type="match status" value="1"/>
</dbReference>
<dbReference type="CDD" id="cd06464">
    <property type="entry name" value="ACD_sHsps-like"/>
    <property type="match status" value="1"/>
</dbReference>
<reference evidence="4" key="1">
    <citation type="journal article" date="2023" name="Comput. Struct. Biotechnol. J.">
        <title>Discovery of a novel marine Bacteroidetes with a rich repertoire of carbohydrate-active enzymes.</title>
        <authorList>
            <person name="Chen B."/>
            <person name="Liu G."/>
            <person name="Chen Q."/>
            <person name="Wang H."/>
            <person name="Liu L."/>
            <person name="Tang K."/>
        </authorList>
    </citation>
    <scope>NUCLEOTIDE SEQUENCE</scope>
    <source>
        <strain evidence="4">TK19036</strain>
    </source>
</reference>
<dbReference type="InterPro" id="IPR031107">
    <property type="entry name" value="Small_HSP"/>
</dbReference>
<protein>
    <submittedName>
        <fullName evidence="4">Hsp20/alpha crystallin family protein</fullName>
    </submittedName>
</protein>